<dbReference type="Gene3D" id="3.40.50.300">
    <property type="entry name" value="P-loop containing nucleotide triphosphate hydrolases"/>
    <property type="match status" value="1"/>
</dbReference>
<dbReference type="GO" id="GO:0002098">
    <property type="term" value="P:tRNA wobble uridine modification"/>
    <property type="evidence" value="ECO:0007669"/>
    <property type="project" value="InterPro"/>
</dbReference>
<evidence type="ECO:0000313" key="11">
    <source>
        <dbReference type="EMBL" id="KAJ6824175.1"/>
    </source>
</evidence>
<evidence type="ECO:0000256" key="2">
    <source>
        <dbReference type="ARBA" id="ARBA00004496"/>
    </source>
</evidence>
<organism evidence="11 12">
    <name type="scientific">Iris pallida</name>
    <name type="common">Sweet iris</name>
    <dbReference type="NCBI Taxonomy" id="29817"/>
    <lineage>
        <taxon>Eukaryota</taxon>
        <taxon>Viridiplantae</taxon>
        <taxon>Streptophyta</taxon>
        <taxon>Embryophyta</taxon>
        <taxon>Tracheophyta</taxon>
        <taxon>Spermatophyta</taxon>
        <taxon>Magnoliopsida</taxon>
        <taxon>Liliopsida</taxon>
        <taxon>Asparagales</taxon>
        <taxon>Iridaceae</taxon>
        <taxon>Iridoideae</taxon>
        <taxon>Irideae</taxon>
        <taxon>Iris</taxon>
    </lineage>
</organism>
<name>A0AAX6G778_IRIPA</name>
<keyword evidence="6" id="KW-0963">Cytoplasm</keyword>
<dbReference type="Pfam" id="PF05625">
    <property type="entry name" value="PAXNEB"/>
    <property type="match status" value="1"/>
</dbReference>
<feature type="compositionally biased region" description="Low complexity" evidence="9">
    <location>
        <begin position="8"/>
        <end position="30"/>
    </location>
</feature>
<evidence type="ECO:0000256" key="8">
    <source>
        <dbReference type="ARBA" id="ARBA00023242"/>
    </source>
</evidence>
<feature type="region of interest" description="Disordered" evidence="9">
    <location>
        <begin position="1"/>
        <end position="30"/>
    </location>
</feature>
<dbReference type="PANTHER" id="PTHR12896:SF1">
    <property type="entry name" value="ELONGATOR COMPLEX PROTEIN 4"/>
    <property type="match status" value="1"/>
</dbReference>
<evidence type="ECO:0000313" key="10">
    <source>
        <dbReference type="EMBL" id="KAJ6819949.1"/>
    </source>
</evidence>
<dbReference type="GO" id="GO:0008023">
    <property type="term" value="C:transcription elongation factor complex"/>
    <property type="evidence" value="ECO:0007669"/>
    <property type="project" value="TreeGrafter"/>
</dbReference>
<reference evidence="11" key="1">
    <citation type="journal article" date="2023" name="GigaByte">
        <title>Genome assembly of the bearded iris, Iris pallida Lam.</title>
        <authorList>
            <person name="Bruccoleri R.E."/>
            <person name="Oakeley E.J."/>
            <person name="Faust A.M.E."/>
            <person name="Altorfer M."/>
            <person name="Dessus-Babus S."/>
            <person name="Burckhardt D."/>
            <person name="Oertli M."/>
            <person name="Naumann U."/>
            <person name="Petersen F."/>
            <person name="Wong J."/>
        </authorList>
    </citation>
    <scope>NUCLEOTIDE SEQUENCE</scope>
    <source>
        <strain evidence="11">GSM-AAB239-AS_SAM_17_03QT</strain>
    </source>
</reference>
<evidence type="ECO:0000256" key="7">
    <source>
        <dbReference type="ARBA" id="ARBA00022694"/>
    </source>
</evidence>
<evidence type="ECO:0000256" key="6">
    <source>
        <dbReference type="ARBA" id="ARBA00022490"/>
    </source>
</evidence>
<evidence type="ECO:0000256" key="4">
    <source>
        <dbReference type="ARBA" id="ARBA00007573"/>
    </source>
</evidence>
<proteinExistence type="inferred from homology"/>
<sequence>MATSRSGRPSSFSRAATSSPASSAATATSSGVKLGPNGAAYVSSGIPDLDRILGGGFLLGSLVMVMEDAEAPHHLLLLRNFMSQGIVHRHDLLFATPSADPRAFLGTLPAPVSSSSSSSKHEQDQGLRIAWQYKKYFGEQQATEAHKDIKRDFSNDFDLRKPLERKLLGAQSIDCISIQDSANLALLHDRCSTFLTKFPRSDGSTGIAGRIAIQSLCAPQCGYFEMDWDMVSFIRSLRAMVRSSNAVALVTFPSALLPPSFSKRWQHLADTLLSVRAIPDEDKELAKLLTGYQDMVGLLHVHKVAQINSQVPTILEATTYSLKLQKRRSLVLEGLNQAPVDGASGTSYGTSSSCSTSGKGSSIDF</sequence>
<dbReference type="PANTHER" id="PTHR12896">
    <property type="entry name" value="PAX6 NEIGHBOR PROTEIN PAXNEB"/>
    <property type="match status" value="1"/>
</dbReference>
<dbReference type="GO" id="GO:0033588">
    <property type="term" value="C:elongator holoenzyme complex"/>
    <property type="evidence" value="ECO:0007669"/>
    <property type="project" value="InterPro"/>
</dbReference>
<evidence type="ECO:0000256" key="3">
    <source>
        <dbReference type="ARBA" id="ARBA00005043"/>
    </source>
</evidence>
<dbReference type="AlphaFoldDB" id="A0AAX6G778"/>
<protein>
    <recommendedName>
        <fullName evidence="5">Elongator complex protein 4</fullName>
    </recommendedName>
</protein>
<comment type="similarity">
    <text evidence="4">Belongs to the ELP4 family.</text>
</comment>
<keyword evidence="12" id="KW-1185">Reference proteome</keyword>
<evidence type="ECO:0000256" key="5">
    <source>
        <dbReference type="ARBA" id="ARBA00020265"/>
    </source>
</evidence>
<dbReference type="EMBL" id="JANAVB010022452">
    <property type="protein sequence ID" value="KAJ6824175.1"/>
    <property type="molecule type" value="Genomic_DNA"/>
</dbReference>
<reference evidence="11" key="2">
    <citation type="submission" date="2023-04" db="EMBL/GenBank/DDBJ databases">
        <authorList>
            <person name="Bruccoleri R.E."/>
            <person name="Oakeley E.J."/>
            <person name="Faust A.-M."/>
            <person name="Dessus-Babus S."/>
            <person name="Altorfer M."/>
            <person name="Burckhardt D."/>
            <person name="Oertli M."/>
            <person name="Naumann U."/>
            <person name="Petersen F."/>
            <person name="Wong J."/>
        </authorList>
    </citation>
    <scope>NUCLEOTIDE SEQUENCE</scope>
    <source>
        <strain evidence="11">GSM-AAB239-AS_SAM_17_03QT</strain>
        <tissue evidence="11">Leaf</tissue>
    </source>
</reference>
<evidence type="ECO:0000313" key="12">
    <source>
        <dbReference type="Proteomes" id="UP001140949"/>
    </source>
</evidence>
<dbReference type="EMBL" id="JANAVB010025800">
    <property type="protein sequence ID" value="KAJ6819949.1"/>
    <property type="molecule type" value="Genomic_DNA"/>
</dbReference>
<dbReference type="Proteomes" id="UP001140949">
    <property type="component" value="Unassembled WGS sequence"/>
</dbReference>
<dbReference type="InterPro" id="IPR008728">
    <property type="entry name" value="Elongator_complex_protein_4"/>
</dbReference>
<dbReference type="CDD" id="cd19494">
    <property type="entry name" value="Elp4"/>
    <property type="match status" value="1"/>
</dbReference>
<gene>
    <name evidence="11" type="ORF">M6B38_130145</name>
    <name evidence="10" type="ORF">M6B38_398570</name>
</gene>
<dbReference type="GO" id="GO:0005737">
    <property type="term" value="C:cytoplasm"/>
    <property type="evidence" value="ECO:0007669"/>
    <property type="project" value="UniProtKB-SubCell"/>
</dbReference>
<comment type="pathway">
    <text evidence="3">tRNA modification; 5-methoxycarbonylmethyl-2-thiouridine-tRNA biosynthesis.</text>
</comment>
<dbReference type="FunFam" id="3.40.50.300:FF:001766">
    <property type="entry name" value="Elongator complex protein 4"/>
    <property type="match status" value="1"/>
</dbReference>
<accession>A0AAX6G778</accession>
<keyword evidence="7" id="KW-0819">tRNA processing</keyword>
<evidence type="ECO:0000256" key="9">
    <source>
        <dbReference type="SAM" id="MobiDB-lite"/>
    </source>
</evidence>
<evidence type="ECO:0000256" key="1">
    <source>
        <dbReference type="ARBA" id="ARBA00004123"/>
    </source>
</evidence>
<dbReference type="InterPro" id="IPR027417">
    <property type="entry name" value="P-loop_NTPase"/>
</dbReference>
<keyword evidence="8" id="KW-0539">Nucleus</keyword>
<comment type="subcellular location">
    <subcellularLocation>
        <location evidence="2">Cytoplasm</location>
    </subcellularLocation>
    <subcellularLocation>
        <location evidence="1">Nucleus</location>
    </subcellularLocation>
</comment>
<feature type="region of interest" description="Disordered" evidence="9">
    <location>
        <begin position="345"/>
        <end position="365"/>
    </location>
</feature>
<comment type="caution">
    <text evidence="11">The sequence shown here is derived from an EMBL/GenBank/DDBJ whole genome shotgun (WGS) entry which is preliminary data.</text>
</comment>